<dbReference type="InterPro" id="IPR007431">
    <property type="entry name" value="ACP_PD"/>
</dbReference>
<dbReference type="RefSeq" id="WP_249249922.1">
    <property type="nucleotide sequence ID" value="NZ_JAKIKT010000007.1"/>
</dbReference>
<reference evidence="5 6" key="1">
    <citation type="submission" date="2022-01" db="EMBL/GenBank/DDBJ databases">
        <title>Whole genome-based taxonomy of the Shewanellaceae.</title>
        <authorList>
            <person name="Martin-Rodriguez A.J."/>
        </authorList>
    </citation>
    <scope>NUCLEOTIDE SEQUENCE [LARGE SCALE GENOMIC DNA]</scope>
    <source>
        <strain evidence="5 6">DSM 21332</strain>
    </source>
</reference>
<evidence type="ECO:0000313" key="5">
    <source>
        <dbReference type="EMBL" id="MCL2915335.1"/>
    </source>
</evidence>
<dbReference type="EMBL" id="JAKIKT010000007">
    <property type="protein sequence ID" value="MCL2915335.1"/>
    <property type="molecule type" value="Genomic_DNA"/>
</dbReference>
<accession>A0ABT0NB29</accession>
<name>A0ABT0NB29_9GAMM</name>
<keyword evidence="6" id="KW-1185">Reference proteome</keyword>
<evidence type="ECO:0000313" key="6">
    <source>
        <dbReference type="Proteomes" id="UP001202831"/>
    </source>
</evidence>
<dbReference type="Proteomes" id="UP001202831">
    <property type="component" value="Unassembled WGS sequence"/>
</dbReference>
<keyword evidence="4" id="KW-0276">Fatty acid metabolism</keyword>
<protein>
    <submittedName>
        <fullName evidence="5">ACP phosphodiesterase</fullName>
    </submittedName>
</protein>
<keyword evidence="2" id="KW-0378">Hydrolase</keyword>
<evidence type="ECO:0000256" key="2">
    <source>
        <dbReference type="ARBA" id="ARBA00022801"/>
    </source>
</evidence>
<keyword evidence="1" id="KW-0444">Lipid biosynthesis</keyword>
<proteinExistence type="predicted"/>
<organism evidence="5 6">
    <name type="scientific">Shewanella corallii</name>
    <dbReference type="NCBI Taxonomy" id="560080"/>
    <lineage>
        <taxon>Bacteria</taxon>
        <taxon>Pseudomonadati</taxon>
        <taxon>Pseudomonadota</taxon>
        <taxon>Gammaproteobacteria</taxon>
        <taxon>Alteromonadales</taxon>
        <taxon>Shewanellaceae</taxon>
        <taxon>Shewanella</taxon>
    </lineage>
</organism>
<dbReference type="PANTHER" id="PTHR38764:SF1">
    <property type="entry name" value="ACYL CARRIER PROTEIN PHOSPHODIESTERASE"/>
    <property type="match status" value="1"/>
</dbReference>
<dbReference type="Pfam" id="PF04336">
    <property type="entry name" value="ACP_PD"/>
    <property type="match status" value="1"/>
</dbReference>
<comment type="caution">
    <text evidence="5">The sequence shown here is derived from an EMBL/GenBank/DDBJ whole genome shotgun (WGS) entry which is preliminary data.</text>
</comment>
<evidence type="ECO:0000256" key="1">
    <source>
        <dbReference type="ARBA" id="ARBA00022516"/>
    </source>
</evidence>
<keyword evidence="4" id="KW-0275">Fatty acid biosynthesis</keyword>
<keyword evidence="3" id="KW-0443">Lipid metabolism</keyword>
<dbReference type="PIRSF" id="PIRSF011489">
    <property type="entry name" value="DUF479"/>
    <property type="match status" value="1"/>
</dbReference>
<gene>
    <name evidence="5" type="ORF">L2725_16395</name>
</gene>
<sequence>MNFLAHLHLADNSQTSLAGNLAGDFAKGNIQNFAKPLQQGIWLHRQLDQLTDEHELSRDLVKAFPKKYSRVAPILMDLAFDHMLARYWDEYHNIKLEEFSTYAYDELDKAEDLPESLSKILPRMRQQNWLKAYESRAGLNDAILGVSRRFSKPELFVGADKVVKQMDVDIEIAFRTLYPQLMAYSRILSRKTPEEYL</sequence>
<dbReference type="PANTHER" id="PTHR38764">
    <property type="entry name" value="ACYL CARRIER PROTEIN PHOSPHODIESTERASE"/>
    <property type="match status" value="1"/>
</dbReference>
<evidence type="ECO:0000256" key="3">
    <source>
        <dbReference type="ARBA" id="ARBA00023098"/>
    </source>
</evidence>
<evidence type="ECO:0000256" key="4">
    <source>
        <dbReference type="ARBA" id="ARBA00023160"/>
    </source>
</evidence>